<reference evidence="1" key="1">
    <citation type="submission" date="2021-02" db="EMBL/GenBank/DDBJ databases">
        <authorList>
            <person name="Nowell W R."/>
        </authorList>
    </citation>
    <scope>NUCLEOTIDE SEQUENCE</scope>
</reference>
<dbReference type="EMBL" id="CAJOBJ010305559">
    <property type="protein sequence ID" value="CAF5164167.1"/>
    <property type="molecule type" value="Genomic_DNA"/>
</dbReference>
<feature type="non-terminal residue" evidence="1">
    <location>
        <position position="1"/>
    </location>
</feature>
<gene>
    <name evidence="1" type="ORF">GIL414_LOCUS66067</name>
</gene>
<evidence type="ECO:0000313" key="1">
    <source>
        <dbReference type="EMBL" id="CAF5164167.1"/>
    </source>
</evidence>
<evidence type="ECO:0000313" key="2">
    <source>
        <dbReference type="Proteomes" id="UP000681720"/>
    </source>
</evidence>
<feature type="non-terminal residue" evidence="1">
    <location>
        <position position="110"/>
    </location>
</feature>
<protein>
    <submittedName>
        <fullName evidence="1">Uncharacterized protein</fullName>
    </submittedName>
</protein>
<dbReference type="AlphaFoldDB" id="A0A8S3GIY4"/>
<comment type="caution">
    <text evidence="1">The sequence shown here is derived from an EMBL/GenBank/DDBJ whole genome shotgun (WGS) entry which is preliminary data.</text>
</comment>
<sequence length="110" mass="12848">QNGPSIYTYDFPSRVRGDQWHTLHCQKTSNTLDLTFDYETRRYTNLTGYFSLFGDRKINICGTNFYGYVQDVILVADNRRENLIQSCIRNPSLVDYDPSIVWNNRAAIPE</sequence>
<proteinExistence type="predicted"/>
<accession>A0A8S3GIY4</accession>
<name>A0A8S3GIY4_9BILA</name>
<dbReference type="Proteomes" id="UP000681720">
    <property type="component" value="Unassembled WGS sequence"/>
</dbReference>
<organism evidence="1 2">
    <name type="scientific">Rotaria magnacalcarata</name>
    <dbReference type="NCBI Taxonomy" id="392030"/>
    <lineage>
        <taxon>Eukaryota</taxon>
        <taxon>Metazoa</taxon>
        <taxon>Spiralia</taxon>
        <taxon>Gnathifera</taxon>
        <taxon>Rotifera</taxon>
        <taxon>Eurotatoria</taxon>
        <taxon>Bdelloidea</taxon>
        <taxon>Philodinida</taxon>
        <taxon>Philodinidae</taxon>
        <taxon>Rotaria</taxon>
    </lineage>
</organism>